<dbReference type="AlphaFoldDB" id="A0A2R9SSC4"/>
<comment type="caution">
    <text evidence="1">The sequence shown here is derived from an EMBL/GenBank/DDBJ whole genome shotgun (WGS) entry which is preliminary data.</text>
</comment>
<protein>
    <submittedName>
        <fullName evidence="1">Uncharacterized protein</fullName>
    </submittedName>
</protein>
<gene>
    <name evidence="1" type="ORF">PVOR_23454</name>
</gene>
<dbReference type="RefSeq" id="WP_006211463.1">
    <property type="nucleotide sequence ID" value="NZ_ADHJ01000037.1"/>
</dbReference>
<name>A0A2R9SSC4_9BACL</name>
<proteinExistence type="predicted"/>
<evidence type="ECO:0000313" key="1">
    <source>
        <dbReference type="EMBL" id="EFU40258.1"/>
    </source>
</evidence>
<sequence length="68" mass="7308">MDPVPIHLGIWSQKPLNEQYRISGIEGANLVSGSDENTEAALLYHTFVASRPSEAGSGDDPLPGIFKL</sequence>
<organism evidence="1 2">
    <name type="scientific">Paenibacillus vortex V453</name>
    <dbReference type="NCBI Taxonomy" id="715225"/>
    <lineage>
        <taxon>Bacteria</taxon>
        <taxon>Bacillati</taxon>
        <taxon>Bacillota</taxon>
        <taxon>Bacilli</taxon>
        <taxon>Bacillales</taxon>
        <taxon>Paenibacillaceae</taxon>
        <taxon>Paenibacillus</taxon>
    </lineage>
</organism>
<dbReference type="Proteomes" id="UP000003094">
    <property type="component" value="Unassembled WGS sequence"/>
</dbReference>
<reference evidence="1 2" key="1">
    <citation type="journal article" date="2010" name="BMC Genomics">
        <title>Genome sequence of the pattern forming Paenibacillus vortex bacterium reveals potential for thriving in complex environments.</title>
        <authorList>
            <person name="Sirota-Madi A."/>
            <person name="Olender T."/>
            <person name="Helman Y."/>
            <person name="Ingham C."/>
            <person name="Brainis I."/>
            <person name="Roth D."/>
            <person name="Hagi E."/>
            <person name="Brodsky L."/>
            <person name="Leshkowitz D."/>
            <person name="Galatenko V."/>
            <person name="Nikolaev V."/>
            <person name="Mugasimangalam R.C."/>
            <person name="Bransburg-Zabary S."/>
            <person name="Gutnick D.L."/>
            <person name="Lancet D."/>
            <person name="Ben-Jacob E."/>
        </authorList>
    </citation>
    <scope>NUCLEOTIDE SEQUENCE [LARGE SCALE GENOMIC DNA]</scope>
    <source>
        <strain evidence="1 2">V453</strain>
    </source>
</reference>
<evidence type="ECO:0000313" key="2">
    <source>
        <dbReference type="Proteomes" id="UP000003094"/>
    </source>
</evidence>
<dbReference type="KEGG" id="pvo:PVOR_23454"/>
<accession>A0A2R9SSC4</accession>
<dbReference type="EMBL" id="ADHJ01000037">
    <property type="protein sequence ID" value="EFU40258.1"/>
    <property type="molecule type" value="Genomic_DNA"/>
</dbReference>
<keyword evidence="2" id="KW-1185">Reference proteome</keyword>